<reference evidence="7" key="2">
    <citation type="submission" date="2019-12" db="EMBL/GenBank/DDBJ databases">
        <authorList>
            <person name="Cremers G."/>
        </authorList>
    </citation>
    <scope>NUCLEOTIDE SEQUENCE</scope>
    <source>
        <strain evidence="6">Mbul1</strain>
        <strain evidence="7">Mbul2</strain>
        <plasmid evidence="7">1</plasmid>
    </source>
</reference>
<feature type="transmembrane region" description="Helical" evidence="5">
    <location>
        <begin position="35"/>
        <end position="58"/>
    </location>
</feature>
<evidence type="ECO:0000256" key="4">
    <source>
        <dbReference type="ARBA" id="ARBA00023136"/>
    </source>
</evidence>
<dbReference type="RefSeq" id="WP_018044058.1">
    <property type="nucleotide sequence ID" value="NZ_BPQF01000002.1"/>
</dbReference>
<evidence type="ECO:0000313" key="6">
    <source>
        <dbReference type="EMBL" id="CAA2105137.1"/>
    </source>
</evidence>
<evidence type="ECO:0000313" key="9">
    <source>
        <dbReference type="Proteomes" id="UP001055307"/>
    </source>
</evidence>
<proteinExistence type="inferred from homology"/>
<dbReference type="HAMAP" id="MF_01361">
    <property type="entry name" value="UPF0391"/>
    <property type="match status" value="1"/>
</dbReference>
<dbReference type="Pfam" id="PF07043">
    <property type="entry name" value="DUF1328"/>
    <property type="match status" value="1"/>
</dbReference>
<sequence>MTLLKWALICFVISLLAGGLGFTGIASGARSLSRILFGVFLVIAIVIVVLALAVGQAVF</sequence>
<evidence type="ECO:0000256" key="3">
    <source>
        <dbReference type="ARBA" id="ARBA00022989"/>
    </source>
</evidence>
<dbReference type="GO" id="GO:0005886">
    <property type="term" value="C:plasma membrane"/>
    <property type="evidence" value="ECO:0007669"/>
    <property type="project" value="UniProtKB-UniRule"/>
</dbReference>
<evidence type="ECO:0000313" key="7">
    <source>
        <dbReference type="EMBL" id="CAA2139080.1"/>
    </source>
</evidence>
<reference evidence="8" key="3">
    <citation type="submission" date="2021-08" db="EMBL/GenBank/DDBJ databases">
        <authorList>
            <person name="Tani A."/>
            <person name="Ola A."/>
            <person name="Ogura Y."/>
            <person name="Katsura K."/>
            <person name="Hayashi T."/>
        </authorList>
    </citation>
    <scope>NUCLEOTIDE SEQUENCE</scope>
    <source>
        <strain evidence="8">DSM 21893</strain>
    </source>
</reference>
<comment type="caution">
    <text evidence="5">Lacks conserved residue(s) required for the propagation of feature annotation.</text>
</comment>
<evidence type="ECO:0000256" key="5">
    <source>
        <dbReference type="HAMAP-Rule" id="MF_01361"/>
    </source>
</evidence>
<geneLocation type="plasmid" evidence="7">
    <name>1</name>
</geneLocation>
<keyword evidence="3 5" id="KW-1133">Transmembrane helix</keyword>
<dbReference type="PIRSF" id="PIRSF036466">
    <property type="entry name" value="UCP036466"/>
    <property type="match status" value="1"/>
</dbReference>
<evidence type="ECO:0000256" key="2">
    <source>
        <dbReference type="ARBA" id="ARBA00022692"/>
    </source>
</evidence>
<evidence type="ECO:0000256" key="1">
    <source>
        <dbReference type="ARBA" id="ARBA00022475"/>
    </source>
</evidence>
<keyword evidence="9" id="KW-1185">Reference proteome</keyword>
<accession>A0A679K4N0</accession>
<dbReference type="EMBL" id="LR743510">
    <property type="protein sequence ID" value="CAA2139080.1"/>
    <property type="molecule type" value="Genomic_DNA"/>
</dbReference>
<dbReference type="EMBL" id="LR743504">
    <property type="protein sequence ID" value="CAA2105137.1"/>
    <property type="molecule type" value="Genomic_DNA"/>
</dbReference>
<protein>
    <recommendedName>
        <fullName evidence="5">UPF0391 membrane protein MBLL_01450</fullName>
    </recommendedName>
</protein>
<dbReference type="InterPro" id="IPR009760">
    <property type="entry name" value="DUF1328"/>
</dbReference>
<reference evidence="8" key="1">
    <citation type="journal article" date="2016" name="Front. Microbiol.">
        <title>Genome Sequence of the Piezophilic, Mesophilic Sulfate-Reducing Bacterium Desulfovibrio indicus J2T.</title>
        <authorList>
            <person name="Cao J."/>
            <person name="Maignien L."/>
            <person name="Shao Z."/>
            <person name="Alain K."/>
            <person name="Jebbar M."/>
        </authorList>
    </citation>
    <scope>NUCLEOTIDE SEQUENCE</scope>
    <source>
        <strain evidence="8">DSM 21893</strain>
    </source>
</reference>
<gene>
    <name evidence="7" type="ORF">MBLL_01450</name>
    <name evidence="6" type="ORF">MBUL_03042</name>
    <name evidence="8" type="ORF">OICFNHDK_0286</name>
</gene>
<comment type="similarity">
    <text evidence="5">Belongs to the UPF0391 family.</text>
</comment>
<keyword evidence="1 5" id="KW-1003">Cell membrane</keyword>
<dbReference type="Proteomes" id="UP001055307">
    <property type="component" value="Unassembled WGS sequence"/>
</dbReference>
<keyword evidence="2 5" id="KW-0812">Transmembrane</keyword>
<dbReference type="EMBL" id="BPQF01000002">
    <property type="protein sequence ID" value="GJD37847.1"/>
    <property type="molecule type" value="Genomic_DNA"/>
</dbReference>
<evidence type="ECO:0000313" key="8">
    <source>
        <dbReference type="EMBL" id="GJD37847.1"/>
    </source>
</evidence>
<organism evidence="7">
    <name type="scientific">Methylobacterium bullatum</name>
    <dbReference type="NCBI Taxonomy" id="570505"/>
    <lineage>
        <taxon>Bacteria</taxon>
        <taxon>Pseudomonadati</taxon>
        <taxon>Pseudomonadota</taxon>
        <taxon>Alphaproteobacteria</taxon>
        <taxon>Hyphomicrobiales</taxon>
        <taxon>Methylobacteriaceae</taxon>
        <taxon>Methylobacterium</taxon>
    </lineage>
</organism>
<dbReference type="AlphaFoldDB" id="A0A679K4N0"/>
<keyword evidence="7" id="KW-0614">Plasmid</keyword>
<keyword evidence="4 5" id="KW-0472">Membrane</keyword>
<name>A0A679K4N0_9HYPH</name>
<feature type="transmembrane region" description="Helical" evidence="5">
    <location>
        <begin position="6"/>
        <end position="28"/>
    </location>
</feature>